<gene>
    <name evidence="2" type="ORF">CDAR_35011</name>
</gene>
<evidence type="ECO:0000313" key="3">
    <source>
        <dbReference type="Proteomes" id="UP001054837"/>
    </source>
</evidence>
<evidence type="ECO:0000256" key="1">
    <source>
        <dbReference type="SAM" id="MobiDB-lite"/>
    </source>
</evidence>
<keyword evidence="3" id="KW-1185">Reference proteome</keyword>
<protein>
    <submittedName>
        <fullName evidence="2">Uncharacterized protein</fullName>
    </submittedName>
</protein>
<proteinExistence type="predicted"/>
<evidence type="ECO:0000313" key="2">
    <source>
        <dbReference type="EMBL" id="GIY15234.1"/>
    </source>
</evidence>
<reference evidence="2 3" key="1">
    <citation type="submission" date="2021-06" db="EMBL/GenBank/DDBJ databases">
        <title>Caerostris darwini draft genome.</title>
        <authorList>
            <person name="Kono N."/>
            <person name="Arakawa K."/>
        </authorList>
    </citation>
    <scope>NUCLEOTIDE SEQUENCE [LARGE SCALE GENOMIC DNA]</scope>
</reference>
<dbReference type="EMBL" id="BPLQ01005508">
    <property type="protein sequence ID" value="GIY15234.1"/>
    <property type="molecule type" value="Genomic_DNA"/>
</dbReference>
<comment type="caution">
    <text evidence="2">The sequence shown here is derived from an EMBL/GenBank/DDBJ whole genome shotgun (WGS) entry which is preliminary data.</text>
</comment>
<feature type="region of interest" description="Disordered" evidence="1">
    <location>
        <begin position="1"/>
        <end position="35"/>
    </location>
</feature>
<dbReference type="AlphaFoldDB" id="A0AAV4R3P4"/>
<accession>A0AAV4R3P4</accession>
<dbReference type="Proteomes" id="UP001054837">
    <property type="component" value="Unassembled WGS sequence"/>
</dbReference>
<organism evidence="2 3">
    <name type="scientific">Caerostris darwini</name>
    <dbReference type="NCBI Taxonomy" id="1538125"/>
    <lineage>
        <taxon>Eukaryota</taxon>
        <taxon>Metazoa</taxon>
        <taxon>Ecdysozoa</taxon>
        <taxon>Arthropoda</taxon>
        <taxon>Chelicerata</taxon>
        <taxon>Arachnida</taxon>
        <taxon>Araneae</taxon>
        <taxon>Araneomorphae</taxon>
        <taxon>Entelegynae</taxon>
        <taxon>Araneoidea</taxon>
        <taxon>Araneidae</taxon>
        <taxon>Caerostris</taxon>
    </lineage>
</organism>
<name>A0AAV4R3P4_9ARAC</name>
<sequence>MRRRQSWAGGLRWRGGRRDGPRGRALRTRPPTAARTASALAPVSRGGGTSWLIVCALRHLAGQGQRPALYMAGPRPSGKCLGPGLRRTLLISAQEVPYRKHIADRTEPRMEVEVRSGQSFWYFDLRLGTTFYKCRNHILRMPFASDT</sequence>